<protein>
    <submittedName>
        <fullName evidence="2">Diaminopimelate epimerase</fullName>
        <ecNumber evidence="2">5.1.1.7</ecNumber>
    </submittedName>
</protein>
<feature type="non-terminal residue" evidence="2">
    <location>
        <position position="1"/>
    </location>
</feature>
<proteinExistence type="predicted"/>
<dbReference type="GO" id="GO:0008837">
    <property type="term" value="F:diaminopimelate epimerase activity"/>
    <property type="evidence" value="ECO:0007669"/>
    <property type="project" value="UniProtKB-EC"/>
</dbReference>
<dbReference type="EC" id="5.1.1.7" evidence="2"/>
<feature type="compositionally biased region" description="Basic residues" evidence="1">
    <location>
        <begin position="11"/>
        <end position="22"/>
    </location>
</feature>
<feature type="compositionally biased region" description="Basic and acidic residues" evidence="1">
    <location>
        <begin position="73"/>
        <end position="94"/>
    </location>
</feature>
<sequence length="267" mass="30764">AHPLSQDARSRQRLRPVRRARRGRGDERSSRARAVRSAHGHRLRPVDRPATLGCGGRGDADLQSRRRRGGGVRQRDAVRGAADRRRADDRDARRAVARGRVGRCDRGDARTPALRLAGHTSRRADGHARDAGRLGRARAPRRAQRRQPAPRLLCPRLRRRRPWNARPAYRARPALPRPHQRQRRHCRAGPHPPPRLGTRRGAHPRVRHRGVRDGRGRHPCGPCDDTRHRVAPRRRPRHRLARGRAHPHDRSRRARLHRRDRPGAFRM</sequence>
<keyword evidence="2" id="KW-0413">Isomerase</keyword>
<evidence type="ECO:0000256" key="1">
    <source>
        <dbReference type="SAM" id="MobiDB-lite"/>
    </source>
</evidence>
<feature type="non-terminal residue" evidence="2">
    <location>
        <position position="267"/>
    </location>
</feature>
<gene>
    <name evidence="2" type="ORF">AVDCRST_MAG91-1018</name>
</gene>
<evidence type="ECO:0000313" key="2">
    <source>
        <dbReference type="EMBL" id="CAA9500322.1"/>
    </source>
</evidence>
<feature type="compositionally biased region" description="Basic residues" evidence="1">
    <location>
        <begin position="135"/>
        <end position="145"/>
    </location>
</feature>
<feature type="compositionally biased region" description="Low complexity" evidence="1">
    <location>
        <begin position="164"/>
        <end position="174"/>
    </location>
</feature>
<organism evidence="2">
    <name type="scientific">uncultured Sphingomonadaceae bacterium</name>
    <dbReference type="NCBI Taxonomy" id="169976"/>
    <lineage>
        <taxon>Bacteria</taxon>
        <taxon>Pseudomonadati</taxon>
        <taxon>Pseudomonadota</taxon>
        <taxon>Alphaproteobacteria</taxon>
        <taxon>Sphingomonadales</taxon>
        <taxon>Sphingomonadaceae</taxon>
        <taxon>environmental samples</taxon>
    </lineage>
</organism>
<feature type="compositionally biased region" description="Basic residues" evidence="1">
    <location>
        <begin position="31"/>
        <end position="43"/>
    </location>
</feature>
<name>A0A6J4SQ05_9SPHN</name>
<feature type="compositionally biased region" description="Basic residues" evidence="1">
    <location>
        <begin position="197"/>
        <end position="210"/>
    </location>
</feature>
<feature type="compositionally biased region" description="Low complexity" evidence="1">
    <location>
        <begin position="146"/>
        <end position="155"/>
    </location>
</feature>
<feature type="region of interest" description="Disordered" evidence="1">
    <location>
        <begin position="1"/>
        <end position="267"/>
    </location>
</feature>
<dbReference type="EMBL" id="CADCVX010000228">
    <property type="protein sequence ID" value="CAA9500322.1"/>
    <property type="molecule type" value="Genomic_DNA"/>
</dbReference>
<dbReference type="AlphaFoldDB" id="A0A6J4SQ05"/>
<feature type="compositionally biased region" description="Basic residues" evidence="1">
    <location>
        <begin position="229"/>
        <end position="260"/>
    </location>
</feature>
<reference evidence="2" key="1">
    <citation type="submission" date="2020-02" db="EMBL/GenBank/DDBJ databases">
        <authorList>
            <person name="Meier V. D."/>
        </authorList>
    </citation>
    <scope>NUCLEOTIDE SEQUENCE</scope>
    <source>
        <strain evidence="2">AVDCRST_MAG91</strain>
    </source>
</reference>
<accession>A0A6J4SQ05</accession>
<feature type="compositionally biased region" description="Basic and acidic residues" evidence="1">
    <location>
        <begin position="122"/>
        <end position="133"/>
    </location>
</feature>
<feature type="compositionally biased region" description="Basic residues" evidence="1">
    <location>
        <begin position="178"/>
        <end position="188"/>
    </location>
</feature>